<dbReference type="InterPro" id="IPR022310">
    <property type="entry name" value="NAD/GMP_synthase"/>
</dbReference>
<comment type="subunit">
    <text evidence="9">Homodimer.</text>
</comment>
<dbReference type="Gene3D" id="3.40.50.880">
    <property type="match status" value="1"/>
</dbReference>
<dbReference type="SUPFAM" id="SSF54810">
    <property type="entry name" value="GMP synthetase C-terminal dimerisation domain"/>
    <property type="match status" value="1"/>
</dbReference>
<dbReference type="UniPathway" id="UPA00189">
    <property type="reaction ID" value="UER00296"/>
</dbReference>
<dbReference type="InterPro" id="IPR022955">
    <property type="entry name" value="GMP_synthase"/>
</dbReference>
<dbReference type="InterPro" id="IPR029062">
    <property type="entry name" value="Class_I_gatase-like"/>
</dbReference>
<dbReference type="Pfam" id="PF02540">
    <property type="entry name" value="NAD_synthase"/>
    <property type="match status" value="1"/>
</dbReference>
<organism evidence="12 13">
    <name type="scientific">Methylacidiphilum caldifontis</name>
    <dbReference type="NCBI Taxonomy" id="2795386"/>
    <lineage>
        <taxon>Bacteria</taxon>
        <taxon>Pseudomonadati</taxon>
        <taxon>Verrucomicrobiota</taxon>
        <taxon>Methylacidiphilae</taxon>
        <taxon>Methylacidiphilales</taxon>
        <taxon>Methylacidiphilaceae</taxon>
        <taxon>Methylacidiphilum (ex Ratnadevi et al. 2023)</taxon>
    </lineage>
</organism>
<dbReference type="NCBIfam" id="NF000848">
    <property type="entry name" value="PRK00074.1"/>
    <property type="match status" value="1"/>
</dbReference>
<evidence type="ECO:0000256" key="5">
    <source>
        <dbReference type="ARBA" id="ARBA00022749"/>
    </source>
</evidence>
<evidence type="ECO:0000256" key="8">
    <source>
        <dbReference type="ARBA" id="ARBA00022962"/>
    </source>
</evidence>
<dbReference type="FunFam" id="3.40.50.880:FF:000001">
    <property type="entry name" value="GMP synthase [glutamine-hydrolyzing]"/>
    <property type="match status" value="1"/>
</dbReference>
<dbReference type="FunFam" id="3.30.300.10:FF:000002">
    <property type="entry name" value="GMP synthase [glutamine-hydrolyzing]"/>
    <property type="match status" value="1"/>
</dbReference>
<dbReference type="NCBIfam" id="TIGR00884">
    <property type="entry name" value="guaA_Cterm"/>
    <property type="match status" value="1"/>
</dbReference>
<dbReference type="Pfam" id="PF00958">
    <property type="entry name" value="GMP_synt_C"/>
    <property type="match status" value="1"/>
</dbReference>
<dbReference type="InterPro" id="IPR001674">
    <property type="entry name" value="GMP_synth_C"/>
</dbReference>
<dbReference type="HAMAP" id="MF_00344">
    <property type="entry name" value="GMP_synthase"/>
    <property type="match status" value="1"/>
</dbReference>
<dbReference type="SUPFAM" id="SSF52402">
    <property type="entry name" value="Adenine nucleotide alpha hydrolases-like"/>
    <property type="match status" value="1"/>
</dbReference>
<dbReference type="PRINTS" id="PR00097">
    <property type="entry name" value="ANTSNTHASEII"/>
</dbReference>
<feature type="active site" evidence="9">
    <location>
        <position position="178"/>
    </location>
</feature>
<dbReference type="PANTHER" id="PTHR11922:SF2">
    <property type="entry name" value="GMP SYNTHASE [GLUTAMINE-HYDROLYZING]"/>
    <property type="match status" value="1"/>
</dbReference>
<dbReference type="InterPro" id="IPR014729">
    <property type="entry name" value="Rossmann-like_a/b/a_fold"/>
</dbReference>
<evidence type="ECO:0000256" key="4">
    <source>
        <dbReference type="ARBA" id="ARBA00022741"/>
    </source>
</evidence>
<gene>
    <name evidence="9" type="primary">guaA</name>
    <name evidence="12" type="ORF">A7Q10_03725</name>
</gene>
<evidence type="ECO:0000313" key="12">
    <source>
        <dbReference type="EMBL" id="TFE72529.1"/>
    </source>
</evidence>
<reference evidence="12 13" key="1">
    <citation type="submission" date="2016-05" db="EMBL/GenBank/DDBJ databases">
        <title>Diversity and Homogeneity among Thermoacidophilic Verrucomicrobia Methanotrophs Linked with Geographical Origin.</title>
        <authorList>
            <person name="Erikstad H.-A."/>
            <person name="Smestad N.B."/>
            <person name="Ceballos R.M."/>
            <person name="Birkeland N.-K."/>
        </authorList>
    </citation>
    <scope>NUCLEOTIDE SEQUENCE [LARGE SCALE GENOMIC DNA]</scope>
    <source>
        <strain evidence="12 13">Phi</strain>
    </source>
</reference>
<dbReference type="InterPro" id="IPR025777">
    <property type="entry name" value="GMPS_ATP_PPase_dom"/>
</dbReference>
<comment type="function">
    <text evidence="1 9">Catalyzes the synthesis of GMP from XMP.</text>
</comment>
<keyword evidence="7 9" id="KW-0067">ATP-binding</keyword>
<keyword evidence="3 9" id="KW-0436">Ligase</keyword>
<feature type="domain" description="GMPS ATP-PPase" evidence="11">
    <location>
        <begin position="203"/>
        <end position="395"/>
    </location>
</feature>
<dbReference type="EC" id="6.3.5.2" evidence="9"/>
<dbReference type="InterPro" id="IPR004739">
    <property type="entry name" value="GMP_synth_GATase"/>
</dbReference>
<keyword evidence="13" id="KW-1185">Reference proteome</keyword>
<dbReference type="Gene3D" id="3.40.50.620">
    <property type="entry name" value="HUPs"/>
    <property type="match status" value="1"/>
</dbReference>
<evidence type="ECO:0000256" key="2">
    <source>
        <dbReference type="ARBA" id="ARBA00005153"/>
    </source>
</evidence>
<dbReference type="InterPro" id="IPR017926">
    <property type="entry name" value="GATASE"/>
</dbReference>
<evidence type="ECO:0000256" key="1">
    <source>
        <dbReference type="ARBA" id="ARBA00002332"/>
    </source>
</evidence>
<keyword evidence="8 9" id="KW-0315">Glutamine amidotransferase</keyword>
<evidence type="ECO:0000256" key="9">
    <source>
        <dbReference type="HAMAP-Rule" id="MF_00344"/>
    </source>
</evidence>
<evidence type="ECO:0000256" key="7">
    <source>
        <dbReference type="ARBA" id="ARBA00022840"/>
    </source>
</evidence>
<keyword evidence="6 9" id="KW-0658">Purine biosynthesis</keyword>
<dbReference type="Gene3D" id="3.30.300.10">
    <property type="match status" value="1"/>
</dbReference>
<dbReference type="GO" id="GO:0005524">
    <property type="term" value="F:ATP binding"/>
    <property type="evidence" value="ECO:0007669"/>
    <property type="project" value="UniProtKB-UniRule"/>
</dbReference>
<dbReference type="AlphaFoldDB" id="A0A4Y8PH84"/>
<feature type="active site" description="Nucleophile" evidence="9">
    <location>
        <position position="89"/>
    </location>
</feature>
<dbReference type="CDD" id="cd01742">
    <property type="entry name" value="GATase1_GMP_Synthase"/>
    <property type="match status" value="1"/>
</dbReference>
<dbReference type="EMBL" id="LXQC01000024">
    <property type="protein sequence ID" value="TFE72529.1"/>
    <property type="molecule type" value="Genomic_DNA"/>
</dbReference>
<comment type="caution">
    <text evidence="12">The sequence shown here is derived from an EMBL/GenBank/DDBJ whole genome shotgun (WGS) entry which is preliminary data.</text>
</comment>
<evidence type="ECO:0000256" key="10">
    <source>
        <dbReference type="PROSITE-ProRule" id="PRU00886"/>
    </source>
</evidence>
<evidence type="ECO:0000259" key="11">
    <source>
        <dbReference type="PROSITE" id="PS51553"/>
    </source>
</evidence>
<dbReference type="PROSITE" id="PS51553">
    <property type="entry name" value="GMPS_ATP_PPASE"/>
    <property type="match status" value="1"/>
</dbReference>
<dbReference type="GO" id="GO:0003921">
    <property type="term" value="F:GMP synthase activity"/>
    <property type="evidence" value="ECO:0007669"/>
    <property type="project" value="InterPro"/>
</dbReference>
<dbReference type="SUPFAM" id="SSF52317">
    <property type="entry name" value="Class I glutamine amidotransferase-like"/>
    <property type="match status" value="1"/>
</dbReference>
<dbReference type="FunFam" id="3.40.50.620:FF:000001">
    <property type="entry name" value="GMP synthase [glutamine-hydrolyzing]"/>
    <property type="match status" value="1"/>
</dbReference>
<keyword evidence="5 9" id="KW-0332">GMP biosynthesis</keyword>
<evidence type="ECO:0000313" key="13">
    <source>
        <dbReference type="Proteomes" id="UP000297713"/>
    </source>
</evidence>
<accession>A0A4Y8PH84</accession>
<evidence type="ECO:0000256" key="3">
    <source>
        <dbReference type="ARBA" id="ARBA00022598"/>
    </source>
</evidence>
<feature type="binding site" evidence="10">
    <location>
        <begin position="230"/>
        <end position="236"/>
    </location>
    <ligand>
        <name>ATP</name>
        <dbReference type="ChEBI" id="CHEBI:30616"/>
    </ligand>
</feature>
<feature type="active site" evidence="9">
    <location>
        <position position="176"/>
    </location>
</feature>
<dbReference type="GO" id="GO:0005829">
    <property type="term" value="C:cytosol"/>
    <property type="evidence" value="ECO:0007669"/>
    <property type="project" value="TreeGrafter"/>
</dbReference>
<protein>
    <recommendedName>
        <fullName evidence="9">GMP synthase [glutamine-hydrolyzing]</fullName>
        <ecNumber evidence="9">6.3.5.2</ecNumber>
    </recommendedName>
    <alternativeName>
        <fullName evidence="9">GMP synthetase</fullName>
    </alternativeName>
    <alternativeName>
        <fullName evidence="9">Glutamine amidotransferase</fullName>
    </alternativeName>
</protein>
<dbReference type="PRINTS" id="PR00099">
    <property type="entry name" value="CPSGATASE"/>
</dbReference>
<dbReference type="Proteomes" id="UP000297713">
    <property type="component" value="Unassembled WGS sequence"/>
</dbReference>
<comment type="pathway">
    <text evidence="2 9">Purine metabolism; GMP biosynthesis; GMP from XMP (L-Gln route): step 1/1.</text>
</comment>
<keyword evidence="4 9" id="KW-0547">Nucleotide-binding</keyword>
<dbReference type="CDD" id="cd01997">
    <property type="entry name" value="GMP_synthase_C"/>
    <property type="match status" value="1"/>
</dbReference>
<evidence type="ECO:0000256" key="6">
    <source>
        <dbReference type="ARBA" id="ARBA00022755"/>
    </source>
</evidence>
<dbReference type="RefSeq" id="WP_134439053.1">
    <property type="nucleotide sequence ID" value="NZ_LXQC01000024.1"/>
</dbReference>
<name>A0A4Y8PH84_9BACT</name>
<dbReference type="OrthoDB" id="9802219at2"/>
<dbReference type="PANTHER" id="PTHR11922">
    <property type="entry name" value="GMP SYNTHASE-RELATED"/>
    <property type="match status" value="1"/>
</dbReference>
<dbReference type="PROSITE" id="PS51273">
    <property type="entry name" value="GATASE_TYPE_1"/>
    <property type="match status" value="1"/>
</dbReference>
<comment type="catalytic activity">
    <reaction evidence="9">
        <text>XMP + L-glutamine + ATP + H2O = GMP + L-glutamate + AMP + diphosphate + 2 H(+)</text>
        <dbReference type="Rhea" id="RHEA:11680"/>
        <dbReference type="ChEBI" id="CHEBI:15377"/>
        <dbReference type="ChEBI" id="CHEBI:15378"/>
        <dbReference type="ChEBI" id="CHEBI:29985"/>
        <dbReference type="ChEBI" id="CHEBI:30616"/>
        <dbReference type="ChEBI" id="CHEBI:33019"/>
        <dbReference type="ChEBI" id="CHEBI:57464"/>
        <dbReference type="ChEBI" id="CHEBI:58115"/>
        <dbReference type="ChEBI" id="CHEBI:58359"/>
        <dbReference type="ChEBI" id="CHEBI:456215"/>
        <dbReference type="EC" id="6.3.5.2"/>
    </reaction>
</comment>
<dbReference type="NCBIfam" id="TIGR00888">
    <property type="entry name" value="guaA_Nterm"/>
    <property type="match status" value="1"/>
</dbReference>
<dbReference type="PRINTS" id="PR00096">
    <property type="entry name" value="GATASE"/>
</dbReference>
<sequence>MRKPRLLPEKGCIAIIDFGSQYTQLIARRIRDLGVFSIILSWESSYQELLGLSPSGIILSGGPSSILEEQSPSIDKKIFEIGVPILGICYGYQWIASCFGGKVEKGGKGEYGRSSLSIIKNSALFEGLPAHFTVWNSHGDRVSILPKDFEVIAFTADEPHAAACNFKKNIYGLQFHPEVTHTEHGDKILANFLFEICHAEANWNLGSFIEESIEEIRQKVGKERVILGISGGVDSSVTAALVHKAVGERLYPLFVDTGLLRQNEAETIIKLLQQSLGLKIHLFDASQQFLDRLKNVADPERKRKIIGNLFIRVFEKAAQDIGEAKFLAQGTLYPDIIESAGSGRKGAALIKSHHNVGGLPKKIPFKLIEPLRYLFKDEVRKVGTLLGLPHELLYRHPFPGPGLAVRCLAPIKEQNLRILRQADAIVIEEIKKAGFYEKIWQAFAVLLPVRSVGVMGDKRTYEYTVAIRAVESVDGMTADWVKLPPELLSTISNKIINEVEGVNRVVYDISSKPPATIEWE</sequence>
<proteinExistence type="inferred from homology"/>
<dbReference type="Pfam" id="PF00117">
    <property type="entry name" value="GATase"/>
    <property type="match status" value="1"/>
</dbReference>